<dbReference type="GO" id="GO:0015910">
    <property type="term" value="P:long-chain fatty acid import into peroxisome"/>
    <property type="evidence" value="ECO:0007669"/>
    <property type="project" value="TreeGrafter"/>
</dbReference>
<dbReference type="PANTHER" id="PTHR11384">
    <property type="entry name" value="ATP-BINDING CASSETTE, SUB-FAMILY D MEMBER"/>
    <property type="match status" value="1"/>
</dbReference>
<dbReference type="InterPro" id="IPR050835">
    <property type="entry name" value="ABC_transporter_sub-D"/>
</dbReference>
<dbReference type="EMBL" id="KB454506">
    <property type="protein sequence ID" value="EME29725.1"/>
    <property type="molecule type" value="Genomic_DNA"/>
</dbReference>
<dbReference type="PROSITE" id="PS50893">
    <property type="entry name" value="ABC_TRANSPORTER_2"/>
    <property type="match status" value="1"/>
</dbReference>
<dbReference type="InterPro" id="IPR011527">
    <property type="entry name" value="ABC1_TM_dom"/>
</dbReference>
<dbReference type="OMA" id="RESSANH"/>
<dbReference type="GO" id="GO:0007031">
    <property type="term" value="P:peroxisome organization"/>
    <property type="evidence" value="ECO:0007669"/>
    <property type="project" value="TreeGrafter"/>
</dbReference>
<dbReference type="KEGG" id="gsl:Gasu_29430"/>
<sequence length="577" mass="66086">MINWYREGKYHKEATFSFQFLRNLYTIFILSQVSKKDRYLLGLWSVLIVISLLCSYQIILIPGKIYQYLLEGDKENFVRELWTLLFWCILITCIRISRAACQAVLSNRARKAVTEYIQSIYLSSFSFYLLQNCKDFPDNPDQRIVSDIEQLFELFYQTLGGQLGSSGLIEAVLNILWYSFQTLVRCGLVGIAIAYAWSTLIGAVETLLVNVVSPWIFQQEVFQAWFRFLHIDLRRNAEYILFQGDGNFEKQRLQEALESVVDNRYRIIFRQLGLNSVQVGYGYLTNLIMYITIGIVLLQGSYWSLEKDSAKAEWIAQTSGIFISLLYGFTTLIQRGTNLSSLVPVCTRVAQLLDKLKTLTHTSMESCIELHRDRIEVCDMVVKTLDDRVLLSSLSFQVAKAESLLICGPSGIGKTCIIRCLRGLWTPLRGRIFRPALSEVSYHGIYFLPEYPYLPPNCSLREQLCYPKSKNSQKEEELELSSLLKYVGLSNLQHRTGGLDSQTDLALLLSAGEKQKLCLARALYHKPSWIVMDEAICHLDTESKQAIYEVLKFRGIGFITGKTLKLPKKGLDTDVEE</sequence>
<comment type="similarity">
    <text evidence="1">Belongs to the ABC transporter superfamily. ABCD family. Peroxisomal fatty acyl CoA transporter (TC 3.A.1.203) subfamily.</text>
</comment>
<evidence type="ECO:0000259" key="7">
    <source>
        <dbReference type="PROSITE" id="PS50893"/>
    </source>
</evidence>
<dbReference type="PANTHER" id="PTHR11384:SF59">
    <property type="entry name" value="LYSOSOMAL COBALAMIN TRANSPORTER ABCD4"/>
    <property type="match status" value="1"/>
</dbReference>
<dbReference type="GO" id="GO:0006635">
    <property type="term" value="P:fatty acid beta-oxidation"/>
    <property type="evidence" value="ECO:0007669"/>
    <property type="project" value="TreeGrafter"/>
</dbReference>
<dbReference type="Proteomes" id="UP000030680">
    <property type="component" value="Unassembled WGS sequence"/>
</dbReference>
<feature type="domain" description="ABC transporter" evidence="7">
    <location>
        <begin position="375"/>
        <end position="575"/>
    </location>
</feature>
<dbReference type="AlphaFoldDB" id="M2X071"/>
<dbReference type="GO" id="GO:0005524">
    <property type="term" value="F:ATP binding"/>
    <property type="evidence" value="ECO:0007669"/>
    <property type="project" value="UniProtKB-KW"/>
</dbReference>
<dbReference type="Gene3D" id="1.20.1560.10">
    <property type="entry name" value="ABC transporter type 1, transmembrane domain"/>
    <property type="match status" value="1"/>
</dbReference>
<protein>
    <submittedName>
        <fullName evidence="8">ABC transporter, ATP-binding &amp; transmembrane domain</fullName>
    </submittedName>
</protein>
<dbReference type="SUPFAM" id="SSF52540">
    <property type="entry name" value="P-loop containing nucleoside triphosphate hydrolases"/>
    <property type="match status" value="1"/>
</dbReference>
<name>M2X071_GALSU</name>
<dbReference type="PROSITE" id="PS00211">
    <property type="entry name" value="ABC_TRANSPORTER_1"/>
    <property type="match status" value="1"/>
</dbReference>
<keyword evidence="3 6" id="KW-0812">Transmembrane</keyword>
<keyword evidence="8" id="KW-0547">Nucleotide-binding</keyword>
<feature type="transmembrane region" description="Helical" evidence="6">
    <location>
        <begin position="81"/>
        <end position="101"/>
    </location>
</feature>
<dbReference type="Pfam" id="PF00005">
    <property type="entry name" value="ABC_tran"/>
    <property type="match status" value="1"/>
</dbReference>
<evidence type="ECO:0000256" key="3">
    <source>
        <dbReference type="ARBA" id="ARBA00022692"/>
    </source>
</evidence>
<organism evidence="8 9">
    <name type="scientific">Galdieria sulphuraria</name>
    <name type="common">Red alga</name>
    <dbReference type="NCBI Taxonomy" id="130081"/>
    <lineage>
        <taxon>Eukaryota</taxon>
        <taxon>Rhodophyta</taxon>
        <taxon>Bangiophyceae</taxon>
        <taxon>Galdieriales</taxon>
        <taxon>Galdieriaceae</taxon>
        <taxon>Galdieria</taxon>
    </lineage>
</organism>
<dbReference type="RefSeq" id="XP_005706245.1">
    <property type="nucleotide sequence ID" value="XM_005706188.1"/>
</dbReference>
<proteinExistence type="inferred from homology"/>
<dbReference type="Pfam" id="PF06472">
    <property type="entry name" value="ABC_membrane_2"/>
    <property type="match status" value="1"/>
</dbReference>
<keyword evidence="9" id="KW-1185">Reference proteome</keyword>
<dbReference type="GO" id="GO:0140359">
    <property type="term" value="F:ABC-type transporter activity"/>
    <property type="evidence" value="ECO:0007669"/>
    <property type="project" value="InterPro"/>
</dbReference>
<keyword evidence="4 6" id="KW-1133">Transmembrane helix</keyword>
<dbReference type="eggNOG" id="KOG0060">
    <property type="taxonomic scope" value="Eukaryota"/>
</dbReference>
<evidence type="ECO:0000256" key="5">
    <source>
        <dbReference type="ARBA" id="ARBA00023136"/>
    </source>
</evidence>
<evidence type="ECO:0000256" key="6">
    <source>
        <dbReference type="SAM" id="Phobius"/>
    </source>
</evidence>
<accession>M2X071</accession>
<feature type="transmembrane region" description="Helical" evidence="6">
    <location>
        <begin position="280"/>
        <end position="302"/>
    </location>
</feature>
<evidence type="ECO:0000256" key="1">
    <source>
        <dbReference type="ARBA" id="ARBA00008575"/>
    </source>
</evidence>
<dbReference type="GO" id="GO:0042760">
    <property type="term" value="P:very long-chain fatty acid catabolic process"/>
    <property type="evidence" value="ECO:0007669"/>
    <property type="project" value="TreeGrafter"/>
</dbReference>
<keyword evidence="5 6" id="KW-0472">Membrane</keyword>
<dbReference type="SUPFAM" id="SSF90123">
    <property type="entry name" value="ABC transporter transmembrane region"/>
    <property type="match status" value="1"/>
</dbReference>
<dbReference type="InterPro" id="IPR017871">
    <property type="entry name" value="ABC_transporter-like_CS"/>
</dbReference>
<dbReference type="InterPro" id="IPR027417">
    <property type="entry name" value="P-loop_NTPase"/>
</dbReference>
<dbReference type="Gramene" id="EME29725">
    <property type="protein sequence ID" value="EME29725"/>
    <property type="gene ID" value="Gasu_29430"/>
</dbReference>
<dbReference type="OrthoDB" id="422637at2759"/>
<reference evidence="9" key="1">
    <citation type="journal article" date="2013" name="Science">
        <title>Gene transfer from bacteria and archaea facilitated evolution of an extremophilic eukaryote.</title>
        <authorList>
            <person name="Schonknecht G."/>
            <person name="Chen W.H."/>
            <person name="Ternes C.M."/>
            <person name="Barbier G.G."/>
            <person name="Shrestha R.P."/>
            <person name="Stanke M."/>
            <person name="Brautigam A."/>
            <person name="Baker B.J."/>
            <person name="Banfield J.F."/>
            <person name="Garavito R.M."/>
            <person name="Carr K."/>
            <person name="Wilkerson C."/>
            <person name="Rensing S.A."/>
            <person name="Gagneul D."/>
            <person name="Dickenson N.E."/>
            <person name="Oesterhelt C."/>
            <person name="Lercher M.J."/>
            <person name="Weber A.P."/>
        </authorList>
    </citation>
    <scope>NUCLEOTIDE SEQUENCE [LARGE SCALE GENOMIC DNA]</scope>
    <source>
        <strain evidence="9">074W</strain>
    </source>
</reference>
<dbReference type="InterPro" id="IPR036640">
    <property type="entry name" value="ABC1_TM_sf"/>
</dbReference>
<keyword evidence="2" id="KW-0813">Transport</keyword>
<keyword evidence="8" id="KW-0067">ATP-binding</keyword>
<dbReference type="GO" id="GO:0005324">
    <property type="term" value="F:long-chain fatty acid transmembrane transporter activity"/>
    <property type="evidence" value="ECO:0007669"/>
    <property type="project" value="TreeGrafter"/>
</dbReference>
<feature type="transmembrane region" description="Helical" evidence="6">
    <location>
        <begin position="39"/>
        <end position="61"/>
    </location>
</feature>
<dbReference type="GO" id="GO:0016887">
    <property type="term" value="F:ATP hydrolysis activity"/>
    <property type="evidence" value="ECO:0007669"/>
    <property type="project" value="InterPro"/>
</dbReference>
<evidence type="ECO:0000256" key="4">
    <source>
        <dbReference type="ARBA" id="ARBA00022989"/>
    </source>
</evidence>
<dbReference type="GO" id="GO:0005778">
    <property type="term" value="C:peroxisomal membrane"/>
    <property type="evidence" value="ECO:0007669"/>
    <property type="project" value="TreeGrafter"/>
</dbReference>
<evidence type="ECO:0000313" key="8">
    <source>
        <dbReference type="EMBL" id="EME29725.1"/>
    </source>
</evidence>
<dbReference type="GeneID" id="17088499"/>
<evidence type="ECO:0000313" key="9">
    <source>
        <dbReference type="Proteomes" id="UP000030680"/>
    </source>
</evidence>
<dbReference type="STRING" id="130081.M2X071"/>
<dbReference type="InterPro" id="IPR003439">
    <property type="entry name" value="ABC_transporter-like_ATP-bd"/>
</dbReference>
<feature type="transmembrane region" description="Helical" evidence="6">
    <location>
        <begin position="314"/>
        <end position="333"/>
    </location>
</feature>
<gene>
    <name evidence="8" type="ORF">Gasu_29430</name>
</gene>
<evidence type="ECO:0000256" key="2">
    <source>
        <dbReference type="ARBA" id="ARBA00022448"/>
    </source>
</evidence>
<dbReference type="Gene3D" id="3.40.50.300">
    <property type="entry name" value="P-loop containing nucleotide triphosphate hydrolases"/>
    <property type="match status" value="1"/>
</dbReference>